<dbReference type="Pfam" id="PF09035">
    <property type="entry name" value="Tn916-Xis"/>
    <property type="match status" value="1"/>
</dbReference>
<dbReference type="GO" id="GO:0003677">
    <property type="term" value="F:DNA binding"/>
    <property type="evidence" value="ECO:0007669"/>
    <property type="project" value="InterPro"/>
</dbReference>
<sequence>MDNDVLAYRVLLEKRKENAPFWEKKVLTVEEAAEYTGIGRTKIRQIIMKGDCPFAVTNGVQVCVIRDKFIDYLDKQFRI</sequence>
<dbReference type="EMBL" id="SRMQ01000002">
    <property type="protein sequence ID" value="TGJ77170.1"/>
    <property type="molecule type" value="Genomic_DNA"/>
</dbReference>
<dbReference type="InterPro" id="IPR015122">
    <property type="entry name" value="Tn916-Xis"/>
</dbReference>
<evidence type="ECO:0000313" key="1">
    <source>
        <dbReference type="EMBL" id="TGJ77170.1"/>
    </source>
</evidence>
<dbReference type="Gene3D" id="3.90.105.50">
    <property type="match status" value="1"/>
</dbReference>
<dbReference type="NCBIfam" id="TIGR01764">
    <property type="entry name" value="excise"/>
    <property type="match status" value="1"/>
</dbReference>
<keyword evidence="2" id="KW-1185">Reference proteome</keyword>
<dbReference type="InterPro" id="IPR010093">
    <property type="entry name" value="SinI_DNA-bd"/>
</dbReference>
<evidence type="ECO:0000313" key="2">
    <source>
        <dbReference type="Proteomes" id="UP000297714"/>
    </source>
</evidence>
<name>A0A4Z0YE48_9FIRM</name>
<proteinExistence type="predicted"/>
<dbReference type="OrthoDB" id="1913083at2"/>
<comment type="caution">
    <text evidence="1">The sequence shown here is derived from an EMBL/GenBank/DDBJ whole genome shotgun (WGS) entry which is preliminary data.</text>
</comment>
<organism evidence="1 2">
    <name type="scientific">Caproiciproducens galactitolivorans</name>
    <dbReference type="NCBI Taxonomy" id="642589"/>
    <lineage>
        <taxon>Bacteria</taxon>
        <taxon>Bacillati</taxon>
        <taxon>Bacillota</taxon>
        <taxon>Clostridia</taxon>
        <taxon>Eubacteriales</taxon>
        <taxon>Acutalibacteraceae</taxon>
        <taxon>Caproiciproducens</taxon>
    </lineage>
</organism>
<dbReference type="RefSeq" id="WP_135657454.1">
    <property type="nucleotide sequence ID" value="NZ_SRMQ01000002.1"/>
</dbReference>
<dbReference type="AlphaFoldDB" id="A0A4Z0YE48"/>
<dbReference type="InterPro" id="IPR038148">
    <property type="entry name" value="Tn1545/Tn916_Xis"/>
</dbReference>
<gene>
    <name evidence="1" type="ORF">CAGA_05380</name>
</gene>
<accession>A0A4Z0YE48</accession>
<dbReference type="Proteomes" id="UP000297714">
    <property type="component" value="Unassembled WGS sequence"/>
</dbReference>
<reference evidence="1 2" key="1">
    <citation type="submission" date="2019-04" db="EMBL/GenBank/DDBJ databases">
        <authorList>
            <person name="Poehlein A."/>
            <person name="Bengelsdorf F.R."/>
            <person name="Duerre P."/>
            <person name="Daniel R."/>
        </authorList>
    </citation>
    <scope>NUCLEOTIDE SEQUENCE [LARGE SCALE GENOMIC DNA]</scope>
    <source>
        <strain evidence="1 2">BS-1</strain>
    </source>
</reference>
<protein>
    <submittedName>
        <fullName evidence="1">Excisionase</fullName>
    </submittedName>
</protein>